<dbReference type="InterPro" id="IPR050160">
    <property type="entry name" value="MHC/Immunoglobulin"/>
</dbReference>
<organism evidence="2 3">
    <name type="scientific">Varanus komodoensis</name>
    <name type="common">Komodo dragon</name>
    <dbReference type="NCBI Taxonomy" id="61221"/>
    <lineage>
        <taxon>Eukaryota</taxon>
        <taxon>Metazoa</taxon>
        <taxon>Chordata</taxon>
        <taxon>Craniata</taxon>
        <taxon>Vertebrata</taxon>
        <taxon>Euteleostomi</taxon>
        <taxon>Lepidosauria</taxon>
        <taxon>Squamata</taxon>
        <taxon>Bifurcata</taxon>
        <taxon>Unidentata</taxon>
        <taxon>Episquamata</taxon>
        <taxon>Toxicofera</taxon>
        <taxon>Anguimorpha</taxon>
        <taxon>Paleoanguimorpha</taxon>
        <taxon>Varanoidea</taxon>
        <taxon>Varanidae</taxon>
        <taxon>Varanus</taxon>
    </lineage>
</organism>
<dbReference type="PANTHER" id="PTHR19944:SF99">
    <property type="entry name" value="HLA CLASS II HISTOCOMPATIBILITY ANTIGEN, DRB1 BETA CHAIN"/>
    <property type="match status" value="1"/>
</dbReference>
<protein>
    <recommendedName>
        <fullName evidence="1">Ig-like domain-containing protein</fullName>
    </recommendedName>
</protein>
<evidence type="ECO:0000313" key="2">
    <source>
        <dbReference type="Ensembl" id="ENSVKKP00000007270.1"/>
    </source>
</evidence>
<dbReference type="Gene3D" id="2.60.40.10">
    <property type="entry name" value="Immunoglobulins"/>
    <property type="match status" value="1"/>
</dbReference>
<accession>A0A8D2J658</accession>
<dbReference type="Ensembl" id="ENSVKKT00000007462.1">
    <property type="protein sequence ID" value="ENSVKKP00000007270.1"/>
    <property type="gene ID" value="ENSVKKG00000005231.1"/>
</dbReference>
<dbReference type="Pfam" id="PF07654">
    <property type="entry name" value="C1-set"/>
    <property type="match status" value="1"/>
</dbReference>
<dbReference type="InterPro" id="IPR003597">
    <property type="entry name" value="Ig_C1-set"/>
</dbReference>
<feature type="domain" description="Ig-like" evidence="1">
    <location>
        <begin position="27"/>
        <end position="122"/>
    </location>
</feature>
<sequence length="153" mass="17235">TIRCVKKLFLLSVPTGMKMASRLSHFPLLTPVQPVVTISPTKDDPLSPCTLLLCTVASFYLREIEIQWLKNSQDVTEVVFYGEELHNGDWTHKTQVMLEDTPQRGDVYTCQVQQASLETPITVQWIRDYGGLGTEAQVGRKLKVPSHAHSWAP</sequence>
<dbReference type="InterPro" id="IPR036179">
    <property type="entry name" value="Ig-like_dom_sf"/>
</dbReference>
<dbReference type="AlphaFoldDB" id="A0A8D2J658"/>
<keyword evidence="3" id="KW-1185">Reference proteome</keyword>
<proteinExistence type="predicted"/>
<name>A0A8D2J658_VARKO</name>
<dbReference type="PANTHER" id="PTHR19944">
    <property type="entry name" value="MHC CLASS II-RELATED"/>
    <property type="match status" value="1"/>
</dbReference>
<dbReference type="SMART" id="SM00407">
    <property type="entry name" value="IGc1"/>
    <property type="match status" value="1"/>
</dbReference>
<dbReference type="Ensembl" id="ENSVKKT00000007544.1">
    <property type="protein sequence ID" value="ENSVKKP00000007350.1"/>
    <property type="gene ID" value="ENSVKKG00000005285.1"/>
</dbReference>
<dbReference type="PROSITE" id="PS50835">
    <property type="entry name" value="IG_LIKE"/>
    <property type="match status" value="1"/>
</dbReference>
<reference evidence="2" key="1">
    <citation type="submission" date="2025-05" db="UniProtKB">
        <authorList>
            <consortium name="Ensembl"/>
        </authorList>
    </citation>
    <scope>IDENTIFICATION</scope>
</reference>
<dbReference type="InterPro" id="IPR007110">
    <property type="entry name" value="Ig-like_dom"/>
</dbReference>
<dbReference type="OMA" id="YGLMSSE"/>
<evidence type="ECO:0000313" key="3">
    <source>
        <dbReference type="Proteomes" id="UP000694545"/>
    </source>
</evidence>
<evidence type="ECO:0000259" key="1">
    <source>
        <dbReference type="PROSITE" id="PS50835"/>
    </source>
</evidence>
<dbReference type="Proteomes" id="UP000694545">
    <property type="component" value="Unplaced"/>
</dbReference>
<dbReference type="InterPro" id="IPR013783">
    <property type="entry name" value="Ig-like_fold"/>
</dbReference>
<dbReference type="SUPFAM" id="SSF48726">
    <property type="entry name" value="Immunoglobulin"/>
    <property type="match status" value="1"/>
</dbReference>